<evidence type="ECO:0000313" key="7">
    <source>
        <dbReference type="Proteomes" id="UP001567538"/>
    </source>
</evidence>
<organism evidence="6 7">
    <name type="scientific">Salvia divinorum</name>
    <name type="common">Maria pastora</name>
    <name type="synonym">Diviner's sage</name>
    <dbReference type="NCBI Taxonomy" id="28513"/>
    <lineage>
        <taxon>Eukaryota</taxon>
        <taxon>Viridiplantae</taxon>
        <taxon>Streptophyta</taxon>
        <taxon>Embryophyta</taxon>
        <taxon>Tracheophyta</taxon>
        <taxon>Spermatophyta</taxon>
        <taxon>Magnoliopsida</taxon>
        <taxon>eudicotyledons</taxon>
        <taxon>Gunneridae</taxon>
        <taxon>Pentapetalae</taxon>
        <taxon>asterids</taxon>
        <taxon>lamiids</taxon>
        <taxon>Lamiales</taxon>
        <taxon>Lamiaceae</taxon>
        <taxon>Nepetoideae</taxon>
        <taxon>Mentheae</taxon>
        <taxon>Salviinae</taxon>
        <taxon>Salvia</taxon>
        <taxon>Salvia subgen. Calosphace</taxon>
    </lineage>
</organism>
<keyword evidence="3 5" id="KW-0804">Transcription</keyword>
<name>A0ABD1FVB9_SALDI</name>
<dbReference type="PANTHER" id="PTHR12709:SF5">
    <property type="entry name" value="DNA-DIRECTED RNA POLYMERASE I SUBUNIT RPA43"/>
    <property type="match status" value="1"/>
</dbReference>
<comment type="caution">
    <text evidence="6">The sequence shown here is derived from an EMBL/GenBank/DDBJ whole genome shotgun (WGS) entry which is preliminary data.</text>
</comment>
<dbReference type="InterPro" id="IPR036898">
    <property type="entry name" value="RNA_pol_Rpb7-like_N_sf"/>
</dbReference>
<sequence>MAGLEECEANLVVYLHPSKANCASDAILSELSTLLFTYNETFGGVVLAYDPSIRSDLAKIVPGTFPCFGVQLKAKLLLFNPNPNMVLEGEVVKLTPNSIHAVVLGFSSVVIADDDIRDEFKYKFKGGEEVYVSRTHRKHKIKVGTILRFSVKSFDEEILHISGSLLAPHTGGVRWLDKNLEEWSQADSTATKRNTGDRKLENDKLTTYVETSVKYDEQIEKPKKKRRQHN</sequence>
<evidence type="ECO:0000256" key="1">
    <source>
        <dbReference type="ARBA" id="ARBA00004123"/>
    </source>
</evidence>
<evidence type="ECO:0000313" key="6">
    <source>
        <dbReference type="EMBL" id="KAL1534791.1"/>
    </source>
</evidence>
<dbReference type="Gene3D" id="2.40.50.1060">
    <property type="match status" value="1"/>
</dbReference>
<dbReference type="InterPro" id="IPR045113">
    <property type="entry name" value="Rpb7-like"/>
</dbReference>
<keyword evidence="7" id="KW-1185">Reference proteome</keyword>
<keyword evidence="4 5" id="KW-0539">Nucleus</keyword>
<gene>
    <name evidence="6" type="ORF">AAHA92_30926</name>
</gene>
<accession>A0ABD1FVB9</accession>
<evidence type="ECO:0000256" key="5">
    <source>
        <dbReference type="RuleBase" id="RU369086"/>
    </source>
</evidence>
<dbReference type="Proteomes" id="UP001567538">
    <property type="component" value="Unassembled WGS sequence"/>
</dbReference>
<evidence type="ECO:0000256" key="3">
    <source>
        <dbReference type="ARBA" id="ARBA00023163"/>
    </source>
</evidence>
<comment type="subcellular location">
    <subcellularLocation>
        <location evidence="1 5">Nucleus</location>
    </subcellularLocation>
</comment>
<evidence type="ECO:0000256" key="2">
    <source>
        <dbReference type="ARBA" id="ARBA00022478"/>
    </source>
</evidence>
<keyword evidence="2 5" id="KW-0240">DNA-directed RNA polymerase</keyword>
<dbReference type="GO" id="GO:0000428">
    <property type="term" value="C:DNA-directed RNA polymerase complex"/>
    <property type="evidence" value="ECO:0007669"/>
    <property type="project" value="UniProtKB-KW"/>
</dbReference>
<protein>
    <recommendedName>
        <fullName evidence="5">DNA-directed RNA polymerase subunit</fullName>
    </recommendedName>
</protein>
<comment type="function">
    <text evidence="5">DNA-dependent RNA polymerase which catalyzes the transcription of DNA into RNA using the four ribonucleoside triphosphates as substrates.</text>
</comment>
<dbReference type="AlphaFoldDB" id="A0ABD1FVB9"/>
<proteinExistence type="predicted"/>
<dbReference type="EMBL" id="JBEAFC010000012">
    <property type="protein sequence ID" value="KAL1534791.1"/>
    <property type="molecule type" value="Genomic_DNA"/>
</dbReference>
<evidence type="ECO:0000256" key="4">
    <source>
        <dbReference type="ARBA" id="ARBA00023242"/>
    </source>
</evidence>
<dbReference type="GO" id="GO:0006352">
    <property type="term" value="P:DNA-templated transcription initiation"/>
    <property type="evidence" value="ECO:0007669"/>
    <property type="project" value="UniProtKB-UniRule"/>
</dbReference>
<reference evidence="6 7" key="1">
    <citation type="submission" date="2024-06" db="EMBL/GenBank/DDBJ databases">
        <title>A chromosome level genome sequence of Diviner's sage (Salvia divinorum).</title>
        <authorList>
            <person name="Ford S.A."/>
            <person name="Ro D.-K."/>
            <person name="Ness R.W."/>
            <person name="Phillips M.A."/>
        </authorList>
    </citation>
    <scope>NUCLEOTIDE SEQUENCE [LARGE SCALE GENOMIC DNA]</scope>
    <source>
        <strain evidence="6">SAF-2024a</strain>
        <tissue evidence="6">Leaf</tissue>
    </source>
</reference>
<dbReference type="PANTHER" id="PTHR12709">
    <property type="entry name" value="DNA-DIRECTED RNA POLYMERASE II, III"/>
    <property type="match status" value="1"/>
</dbReference>
<dbReference type="GO" id="GO:0005634">
    <property type="term" value="C:nucleus"/>
    <property type="evidence" value="ECO:0007669"/>
    <property type="project" value="UniProtKB-SubCell"/>
</dbReference>
<dbReference type="Gene3D" id="3.30.1490.120">
    <property type="entry name" value="RNA polymerase Rpb7-like, N-terminal domain"/>
    <property type="match status" value="1"/>
</dbReference>